<accession>A0ABU7TTE1</accession>
<comment type="caution">
    <text evidence="2">The sequence shown here is derived from an EMBL/GenBank/DDBJ whole genome shotgun (WGS) entry which is preliminary data.</text>
</comment>
<evidence type="ECO:0000313" key="2">
    <source>
        <dbReference type="EMBL" id="MEE7493026.1"/>
    </source>
</evidence>
<dbReference type="RefSeq" id="WP_331303308.1">
    <property type="nucleotide sequence ID" value="NZ_MLCA01000010.1"/>
</dbReference>
<name>A0ABU7TTE1_9HYPH</name>
<protein>
    <recommendedName>
        <fullName evidence="1">Glycosyltransferase 61 catalytic domain-containing protein</fullName>
    </recommendedName>
</protein>
<sequence length="380" mass="42470">MDKNLAYRIVQKPEFISRSINDTVQWLNFFPTRTLNMADPSVIAGAIAFDRVANFYCNKILAIPEAGCMTVEDCSIIGYGLVEKGGNILSDRNLTMPKEEIGSFDYFKDARVDNNDFRLGRDYVRGNDLDSAVLLIRRGDVVHGHWLLEILPKVPLAQRVADDSSVYVVSAATPAYQIEMLCQLGISADKIVKIDKHEIIKCKRLIIPSVAHANQYWLNPFANIVYDQLINSIERSDSVSNAAAISNKIFVTRSSRARDPRPVVDNDLVEDVAREMGYTLVDPGAVGWKRQIEIFSSATHIVGYGGSGLHNTVFTGSNATVLTIQSNQTFNYLQTSIATIRGHQISYLFGEALDGFNSRSWETAFKVDERLLRVVLERLL</sequence>
<proteinExistence type="predicted"/>
<reference evidence="2 3" key="1">
    <citation type="journal article" date="2012" name="Genet. Mol. Biol.">
        <title>Analysis of 16S rRNA and mxaF genes revealing insights into Methylobacterium niche-specific plant association.</title>
        <authorList>
            <person name="Dourado M.N."/>
            <person name="Andreote F.D."/>
            <person name="Dini-Andreote F."/>
            <person name="Conti R."/>
            <person name="Araujo J.M."/>
            <person name="Araujo W.L."/>
        </authorList>
    </citation>
    <scope>NUCLEOTIDE SEQUENCE [LARGE SCALE GENOMIC DNA]</scope>
    <source>
        <strain evidence="2 3">TC3-10</strain>
    </source>
</reference>
<evidence type="ECO:0000313" key="3">
    <source>
        <dbReference type="Proteomes" id="UP001355206"/>
    </source>
</evidence>
<dbReference type="InterPro" id="IPR049625">
    <property type="entry name" value="Glyco_transf_61_cat"/>
</dbReference>
<dbReference type="Pfam" id="PF04577">
    <property type="entry name" value="Glyco_transf_61"/>
    <property type="match status" value="1"/>
</dbReference>
<dbReference type="Proteomes" id="UP001355206">
    <property type="component" value="Unassembled WGS sequence"/>
</dbReference>
<feature type="domain" description="Glycosyltransferase 61 catalytic" evidence="1">
    <location>
        <begin position="144"/>
        <end position="321"/>
    </location>
</feature>
<organism evidence="2 3">
    <name type="scientific">Methylobacterium oryzae</name>
    <dbReference type="NCBI Taxonomy" id="334852"/>
    <lineage>
        <taxon>Bacteria</taxon>
        <taxon>Pseudomonadati</taxon>
        <taxon>Pseudomonadota</taxon>
        <taxon>Alphaproteobacteria</taxon>
        <taxon>Hyphomicrobiales</taxon>
        <taxon>Methylobacteriaceae</taxon>
        <taxon>Methylobacterium</taxon>
    </lineage>
</organism>
<gene>
    <name evidence="2" type="ORF">MOTC310_22155</name>
</gene>
<dbReference type="EMBL" id="MLCA01000010">
    <property type="protein sequence ID" value="MEE7493026.1"/>
    <property type="molecule type" value="Genomic_DNA"/>
</dbReference>
<keyword evidence="3" id="KW-1185">Reference proteome</keyword>
<evidence type="ECO:0000259" key="1">
    <source>
        <dbReference type="Pfam" id="PF04577"/>
    </source>
</evidence>